<dbReference type="PROSITE" id="PS51891">
    <property type="entry name" value="CENP_V_GFA"/>
    <property type="match status" value="1"/>
</dbReference>
<comment type="similarity">
    <text evidence="1">Belongs to the Gfa family.</text>
</comment>
<evidence type="ECO:0000259" key="5">
    <source>
        <dbReference type="PROSITE" id="PS51891"/>
    </source>
</evidence>
<dbReference type="Gene3D" id="3.90.1590.10">
    <property type="entry name" value="glutathione-dependent formaldehyde- activating enzyme (gfa)"/>
    <property type="match status" value="1"/>
</dbReference>
<organism evidence="6">
    <name type="scientific">Sphingomonas psychrotolerans</name>
    <dbReference type="NCBI Taxonomy" id="1327635"/>
    <lineage>
        <taxon>Bacteria</taxon>
        <taxon>Pseudomonadati</taxon>
        <taxon>Pseudomonadota</taxon>
        <taxon>Alphaproteobacteria</taxon>
        <taxon>Sphingomonadales</taxon>
        <taxon>Sphingomonadaceae</taxon>
        <taxon>Sphingomonas</taxon>
    </lineage>
</organism>
<dbReference type="EMBL" id="JALMLT010000005">
    <property type="protein sequence ID" value="MDT8760718.1"/>
    <property type="molecule type" value="Genomic_DNA"/>
</dbReference>
<dbReference type="PANTHER" id="PTHR33337:SF40">
    <property type="entry name" value="CENP-V_GFA DOMAIN-CONTAINING PROTEIN-RELATED"/>
    <property type="match status" value="1"/>
</dbReference>
<keyword evidence="2" id="KW-0479">Metal-binding</keyword>
<evidence type="ECO:0000256" key="4">
    <source>
        <dbReference type="ARBA" id="ARBA00023239"/>
    </source>
</evidence>
<feature type="domain" description="CENP-V/GFA" evidence="5">
    <location>
        <begin position="8"/>
        <end position="122"/>
    </location>
</feature>
<reference evidence="6" key="1">
    <citation type="submission" date="2022-04" db="EMBL/GenBank/DDBJ databases">
        <title>Tomato heritable bacteria conferring resistance against bacterial wilt.</title>
        <authorList>
            <person name="Yin J."/>
        </authorList>
    </citation>
    <scope>NUCLEOTIDE SEQUENCE</scope>
    <source>
        <strain evidence="6">Cra20</strain>
    </source>
</reference>
<keyword evidence="4" id="KW-0456">Lyase</keyword>
<keyword evidence="3" id="KW-0862">Zinc</keyword>
<dbReference type="InterPro" id="IPR006913">
    <property type="entry name" value="CENP-V/GFA"/>
</dbReference>
<name>A0ABU3N8M5_9SPHN</name>
<evidence type="ECO:0000256" key="1">
    <source>
        <dbReference type="ARBA" id="ARBA00005495"/>
    </source>
</evidence>
<proteinExistence type="inferred from homology"/>
<evidence type="ECO:0000313" key="6">
    <source>
        <dbReference type="EMBL" id="MDT8760718.1"/>
    </source>
</evidence>
<evidence type="ECO:0000256" key="3">
    <source>
        <dbReference type="ARBA" id="ARBA00022833"/>
    </source>
</evidence>
<accession>A0ABU3N8M5</accession>
<dbReference type="PANTHER" id="PTHR33337">
    <property type="entry name" value="GFA DOMAIN-CONTAINING PROTEIN"/>
    <property type="match status" value="1"/>
</dbReference>
<dbReference type="Pfam" id="PF04828">
    <property type="entry name" value="GFA"/>
    <property type="match status" value="1"/>
</dbReference>
<evidence type="ECO:0000256" key="2">
    <source>
        <dbReference type="ARBA" id="ARBA00022723"/>
    </source>
</evidence>
<gene>
    <name evidence="6" type="ORF">MZO42_18605</name>
</gene>
<comment type="caution">
    <text evidence="6">The sequence shown here is derived from an EMBL/GenBank/DDBJ whole genome shotgun (WGS) entry which is preliminary data.</text>
</comment>
<sequence>MTDAPGTAEGGCRCGRVRFRVSGAPIFTGACHCRGCQRMTGSAYSVSGAWPAEQFEVTRGEPVIGGLHGATRHYFCGHCMSWMFTRPEGFDGFVNVRTTLLDVPPADLPFLETFTSEALPWAQTGAAHSFEAFPPPESFQPLVAAFARSRTG</sequence>
<dbReference type="SUPFAM" id="SSF51316">
    <property type="entry name" value="Mss4-like"/>
    <property type="match status" value="1"/>
</dbReference>
<dbReference type="InterPro" id="IPR011057">
    <property type="entry name" value="Mss4-like_sf"/>
</dbReference>
<protein>
    <submittedName>
        <fullName evidence="6">GFA family protein</fullName>
    </submittedName>
</protein>